<protein>
    <submittedName>
        <fullName evidence="14">Cytochrome P450</fullName>
        <ecNumber evidence="14">1.14.14.1</ecNumber>
    </submittedName>
</protein>
<keyword evidence="6 12" id="KW-0479">Metal-binding</keyword>
<evidence type="ECO:0000256" key="5">
    <source>
        <dbReference type="ARBA" id="ARBA00022617"/>
    </source>
</evidence>
<keyword evidence="7" id="KW-0256">Endoplasmic reticulum</keyword>
<dbReference type="PROSITE" id="PS00086">
    <property type="entry name" value="CYTOCHROME_P450"/>
    <property type="match status" value="1"/>
</dbReference>
<dbReference type="GO" id="GO:0020037">
    <property type="term" value="F:heme binding"/>
    <property type="evidence" value="ECO:0007669"/>
    <property type="project" value="InterPro"/>
</dbReference>
<dbReference type="Pfam" id="PF00067">
    <property type="entry name" value="p450"/>
    <property type="match status" value="1"/>
</dbReference>
<dbReference type="InterPro" id="IPR017972">
    <property type="entry name" value="Cyt_P450_CS"/>
</dbReference>
<evidence type="ECO:0000256" key="4">
    <source>
        <dbReference type="ARBA" id="ARBA00010617"/>
    </source>
</evidence>
<keyword evidence="9 13" id="KW-0560">Oxidoreductase</keyword>
<dbReference type="Gene3D" id="1.10.630.10">
    <property type="entry name" value="Cytochrome P450"/>
    <property type="match status" value="1"/>
</dbReference>
<comment type="subcellular location">
    <subcellularLocation>
        <location evidence="3">Endoplasmic reticulum membrane</location>
        <topology evidence="3">Peripheral membrane protein</topology>
    </subcellularLocation>
    <subcellularLocation>
        <location evidence="2">Microsome membrane</location>
        <topology evidence="2">Peripheral membrane protein</topology>
    </subcellularLocation>
</comment>
<evidence type="ECO:0000256" key="1">
    <source>
        <dbReference type="ARBA" id="ARBA00001971"/>
    </source>
</evidence>
<keyword evidence="8" id="KW-0492">Microsome</keyword>
<comment type="cofactor">
    <cofactor evidence="1 12">
        <name>heme</name>
        <dbReference type="ChEBI" id="CHEBI:30413"/>
    </cofactor>
</comment>
<dbReference type="InterPro" id="IPR002401">
    <property type="entry name" value="Cyt_P450_E_grp-I"/>
</dbReference>
<dbReference type="InterPro" id="IPR036396">
    <property type="entry name" value="Cyt_P450_sf"/>
</dbReference>
<accession>A0A0U3YU82</accession>
<evidence type="ECO:0000256" key="7">
    <source>
        <dbReference type="ARBA" id="ARBA00022824"/>
    </source>
</evidence>
<name>A0A0U3YU82_9NEOP</name>
<sequence length="499" mass="57675">MLLIWVAAIAIAFLYIYNNKKNKHVYECAKKFPGPKAYPIFGNSLDFATNSNGIFKKIQQFTNQYDRFFRIWNNGRLFLFCKDYQDAEVLLSNNVNITKSDQYRFTLPWIGQGLINATGSRWRAHRKIITPTFHFKILQEFLDVFNRNGLIMCEKLAAHAGKGPIDVFPYLNLLALDNICETAMGINMNIQKNSETTYVKAVKTMCKIISMRMFKVWLMPDLLFKMSKYYKMQQDALKILHGTTEKVIKQRRQELREKKDGNKKTEDDFYERKKLGFLDLLIQSEEGSKLTDREVREQVDTFMFAGHDTISSALSFSLYCLAHNPELQEKAYQEQLSIFGDSDRLPTFADIQEMKYLEKVVKEAQRLFPSIPLIGRLISEDLELPGGYLVPKGAEIILLTWGLHRDPRVWKNPEQFDPENFSPDAIQVRNPYSYVPFSAGSRNCIGQKYAMLELKATVAKVLRKFKILPSPYEKDQIELAAEVVMISTTGINLCIESRS</sequence>
<feature type="binding site" description="axial binding residue" evidence="12">
    <location>
        <position position="444"/>
    </location>
    <ligand>
        <name>heme</name>
        <dbReference type="ChEBI" id="CHEBI:30413"/>
    </ligand>
    <ligandPart>
        <name>Fe</name>
        <dbReference type="ChEBI" id="CHEBI:18248"/>
    </ligandPart>
</feature>
<evidence type="ECO:0000256" key="12">
    <source>
        <dbReference type="PIRSR" id="PIRSR602401-1"/>
    </source>
</evidence>
<dbReference type="FunFam" id="1.10.630.10:FF:000182">
    <property type="entry name" value="Cytochrome P450 3A4"/>
    <property type="match status" value="1"/>
</dbReference>
<proteinExistence type="evidence at transcript level"/>
<gene>
    <name evidence="14" type="primary">CYP4CD2</name>
</gene>
<dbReference type="GO" id="GO:0005789">
    <property type="term" value="C:endoplasmic reticulum membrane"/>
    <property type="evidence" value="ECO:0007669"/>
    <property type="project" value="UniProtKB-SubCell"/>
</dbReference>
<dbReference type="SUPFAM" id="SSF48264">
    <property type="entry name" value="Cytochrome P450"/>
    <property type="match status" value="1"/>
</dbReference>
<evidence type="ECO:0000256" key="8">
    <source>
        <dbReference type="ARBA" id="ARBA00022848"/>
    </source>
</evidence>
<reference evidence="14" key="1">
    <citation type="submission" date="2015-06" db="EMBL/GenBank/DDBJ databases">
        <title>Sequence analysis and expression characteristics of multiple P450 genes from Liposcelis entomophila (Psocoptera: Liposcelididae).</title>
        <authorList>
            <person name="Li T."/>
        </authorList>
    </citation>
    <scope>NUCLEOTIDE SEQUENCE</scope>
</reference>
<evidence type="ECO:0000313" key="14">
    <source>
        <dbReference type="EMBL" id="ALX81393.1"/>
    </source>
</evidence>
<evidence type="ECO:0000256" key="13">
    <source>
        <dbReference type="RuleBase" id="RU000461"/>
    </source>
</evidence>
<dbReference type="CDD" id="cd20628">
    <property type="entry name" value="CYP4"/>
    <property type="match status" value="1"/>
</dbReference>
<evidence type="ECO:0000256" key="10">
    <source>
        <dbReference type="ARBA" id="ARBA00023004"/>
    </source>
</evidence>
<dbReference type="GO" id="GO:0016712">
    <property type="term" value="F:oxidoreductase activity, acting on paired donors, with incorporation or reduction of molecular oxygen, reduced flavin or flavoprotein as one donor, and incorporation of one atom of oxygen"/>
    <property type="evidence" value="ECO:0007669"/>
    <property type="project" value="UniProtKB-EC"/>
</dbReference>
<dbReference type="GO" id="GO:0005506">
    <property type="term" value="F:iron ion binding"/>
    <property type="evidence" value="ECO:0007669"/>
    <property type="project" value="InterPro"/>
</dbReference>
<dbReference type="PRINTS" id="PR00463">
    <property type="entry name" value="EP450I"/>
</dbReference>
<organism evidence="14">
    <name type="scientific">Liposcelis entomophila</name>
    <dbReference type="NCBI Taxonomy" id="550478"/>
    <lineage>
        <taxon>Eukaryota</taxon>
        <taxon>Metazoa</taxon>
        <taxon>Ecdysozoa</taxon>
        <taxon>Arthropoda</taxon>
        <taxon>Hexapoda</taxon>
        <taxon>Insecta</taxon>
        <taxon>Pterygota</taxon>
        <taxon>Neoptera</taxon>
        <taxon>Paraneoptera</taxon>
        <taxon>Psocodea</taxon>
        <taxon>Troctomorpha</taxon>
        <taxon>Liposcelidetae</taxon>
        <taxon>Liposcelididae</taxon>
        <taxon>Liposcelis</taxon>
    </lineage>
</organism>
<comment type="similarity">
    <text evidence="4 13">Belongs to the cytochrome P450 family.</text>
</comment>
<dbReference type="AlphaFoldDB" id="A0A0U3YU82"/>
<evidence type="ECO:0000256" key="2">
    <source>
        <dbReference type="ARBA" id="ARBA00004174"/>
    </source>
</evidence>
<keyword evidence="10 12" id="KW-0408">Iron</keyword>
<dbReference type="InterPro" id="IPR050196">
    <property type="entry name" value="Cytochrome_P450_Monoox"/>
</dbReference>
<dbReference type="InterPro" id="IPR001128">
    <property type="entry name" value="Cyt_P450"/>
</dbReference>
<dbReference type="EC" id="1.14.14.1" evidence="14"/>
<evidence type="ECO:0000256" key="11">
    <source>
        <dbReference type="ARBA" id="ARBA00023033"/>
    </source>
</evidence>
<dbReference type="PANTHER" id="PTHR24291:SF187">
    <property type="entry name" value="CYTOCHROME P450 4AE1-RELATED"/>
    <property type="match status" value="1"/>
</dbReference>
<dbReference type="PANTHER" id="PTHR24291">
    <property type="entry name" value="CYTOCHROME P450 FAMILY 4"/>
    <property type="match status" value="1"/>
</dbReference>
<keyword evidence="11 13" id="KW-0503">Monooxygenase</keyword>
<dbReference type="EMBL" id="KT071008">
    <property type="protein sequence ID" value="ALX81393.1"/>
    <property type="molecule type" value="mRNA"/>
</dbReference>
<keyword evidence="5 12" id="KW-0349">Heme</keyword>
<evidence type="ECO:0000256" key="6">
    <source>
        <dbReference type="ARBA" id="ARBA00022723"/>
    </source>
</evidence>
<evidence type="ECO:0000256" key="3">
    <source>
        <dbReference type="ARBA" id="ARBA00004406"/>
    </source>
</evidence>
<evidence type="ECO:0000256" key="9">
    <source>
        <dbReference type="ARBA" id="ARBA00023002"/>
    </source>
</evidence>
<dbReference type="PRINTS" id="PR00385">
    <property type="entry name" value="P450"/>
</dbReference>